<gene>
    <name evidence="2" type="primary">thiL</name>
    <name evidence="4" type="ORF">JCM6294_2489</name>
</gene>
<feature type="binding site" evidence="2">
    <location>
        <position position="325"/>
    </location>
    <ligand>
        <name>substrate</name>
    </ligand>
</feature>
<reference evidence="5" key="1">
    <citation type="journal article" date="2014" name="Genome">
        <title>Draft Genome Sequences of Three Strains of Bacteroides pyogenes Isolated from a Cat and Swine.</title>
        <authorList>
            <person name="Sakamoto M."/>
            <person name="Oshima K."/>
            <person name="Suda W."/>
            <person name="Kitamura K."/>
            <person name="Iida T."/>
            <person name="Hattori M."/>
            <person name="Ohkuma M."/>
        </authorList>
    </citation>
    <scope>NUCLEOTIDE SEQUENCE [LARGE SCALE GENOMIC DNA]</scope>
    <source>
        <strain evidence="5">JCM 6294</strain>
    </source>
</reference>
<comment type="caution">
    <text evidence="4">The sequence shown here is derived from an EMBL/GenBank/DDBJ whole genome shotgun (WGS) entry which is preliminary data.</text>
</comment>
<feature type="binding site" evidence="2">
    <location>
        <position position="39"/>
    </location>
    <ligand>
        <name>Mg(2+)</name>
        <dbReference type="ChEBI" id="CHEBI:18420"/>
        <label>1</label>
    </ligand>
</feature>
<comment type="catalytic activity">
    <reaction evidence="2">
        <text>thiamine phosphate + ATP = thiamine diphosphate + ADP</text>
        <dbReference type="Rhea" id="RHEA:15913"/>
        <dbReference type="ChEBI" id="CHEBI:30616"/>
        <dbReference type="ChEBI" id="CHEBI:37575"/>
        <dbReference type="ChEBI" id="CHEBI:58937"/>
        <dbReference type="ChEBI" id="CHEBI:456216"/>
        <dbReference type="EC" id="2.7.4.16"/>
    </reaction>
</comment>
<dbReference type="InterPro" id="IPR036676">
    <property type="entry name" value="PurM-like_C_sf"/>
</dbReference>
<keyword evidence="2" id="KW-0460">Magnesium</keyword>
<evidence type="ECO:0000313" key="5">
    <source>
        <dbReference type="Proteomes" id="UP000018842"/>
    </source>
</evidence>
<comment type="miscellaneous">
    <text evidence="2">Reaction mechanism of ThiL seems to utilize a direct, inline transfer of the gamma-phosphate of ATP to TMP rather than a phosphorylated enzyme intermediate.</text>
</comment>
<evidence type="ECO:0000256" key="1">
    <source>
        <dbReference type="ARBA" id="ARBA00022977"/>
    </source>
</evidence>
<dbReference type="GO" id="GO:0005524">
    <property type="term" value="F:ATP binding"/>
    <property type="evidence" value="ECO:0007669"/>
    <property type="project" value="UniProtKB-UniRule"/>
</dbReference>
<dbReference type="EMBL" id="BAIR01000023">
    <property type="protein sequence ID" value="GAE19441.1"/>
    <property type="molecule type" value="Genomic_DNA"/>
</dbReference>
<dbReference type="InterPro" id="IPR036921">
    <property type="entry name" value="PurM-like_N_sf"/>
</dbReference>
<feature type="domain" description="PurM-like N-terminal" evidence="3">
    <location>
        <begin position="21"/>
        <end position="134"/>
    </location>
</feature>
<feature type="binding site" evidence="2">
    <location>
        <position position="69"/>
    </location>
    <ligand>
        <name>Mg(2+)</name>
        <dbReference type="ChEBI" id="CHEBI:18420"/>
        <label>4</label>
    </ligand>
</feature>
<dbReference type="PANTHER" id="PTHR30270">
    <property type="entry name" value="THIAMINE-MONOPHOSPHATE KINASE"/>
    <property type="match status" value="1"/>
</dbReference>
<feature type="binding site" evidence="2">
    <location>
        <position position="273"/>
    </location>
    <ligand>
        <name>substrate</name>
    </ligand>
</feature>
<feature type="binding site" evidence="2">
    <location>
        <position position="69"/>
    </location>
    <ligand>
        <name>Mg(2+)</name>
        <dbReference type="ChEBI" id="CHEBI:18420"/>
        <label>3</label>
    </ligand>
</feature>
<feature type="binding site" evidence="2">
    <location>
        <position position="23"/>
    </location>
    <ligand>
        <name>Mg(2+)</name>
        <dbReference type="ChEBI" id="CHEBI:18420"/>
        <label>4</label>
    </ligand>
</feature>
<dbReference type="CDD" id="cd02194">
    <property type="entry name" value="ThiL"/>
    <property type="match status" value="1"/>
</dbReference>
<proteinExistence type="inferred from homology"/>
<keyword evidence="2" id="KW-0547">Nucleotide-binding</keyword>
<sequence>MIAHLTKGIKLENESSKYGIGDDAAVLSYPSEKQILVTTDLLMEGVHFDLTYVPLKHLGYKSAVVNFSDIYAMNGTPRQITISLALSKRFCVEDIEEFYAGVRLACQQYHVDIVGGDTSSSLTGLAISITCIGEADKNKVVYRNGAKETDLICVSGDLGAAYMGLQLLEREKTVLKGEKDIQPDFSGKEYLLERQLKPEARKDIIEKLAAANIIPSSMMDISDGLSSELLHICKQSNAGCRIYEEHIPIDYQTAVMAEEFNMNLTTCAMNGGEDYELVFTVSIADYDKVSQIEGIRLIGHITKPELGCALVTRDGQEFELRAQGWNALRKK</sequence>
<feature type="binding site" evidence="2">
    <location>
        <position position="40"/>
    </location>
    <ligand>
        <name>Mg(2+)</name>
        <dbReference type="ChEBI" id="CHEBI:18420"/>
        <label>1</label>
    </ligand>
</feature>
<comment type="function">
    <text evidence="2">Catalyzes the ATP-dependent phosphorylation of thiamine-monophosphate (TMP) to form thiamine-pyrophosphate (TPP), the active form of vitamin B1.</text>
</comment>
<feature type="binding site" evidence="2">
    <location>
        <position position="38"/>
    </location>
    <ligand>
        <name>Mg(2+)</name>
        <dbReference type="ChEBI" id="CHEBI:18420"/>
        <label>4</label>
    </ligand>
</feature>
<dbReference type="Gene3D" id="3.30.1330.10">
    <property type="entry name" value="PurM-like, N-terminal domain"/>
    <property type="match status" value="1"/>
</dbReference>
<dbReference type="eggNOG" id="COG0611">
    <property type="taxonomic scope" value="Bacteria"/>
</dbReference>
<keyword evidence="2" id="KW-0067">ATP-binding</keyword>
<accession>W4PI21</accession>
<feature type="binding site" evidence="2">
    <location>
        <position position="222"/>
    </location>
    <ligand>
        <name>ATP</name>
        <dbReference type="ChEBI" id="CHEBI:30616"/>
    </ligand>
</feature>
<dbReference type="HAMAP" id="MF_02128">
    <property type="entry name" value="TMP_kinase"/>
    <property type="match status" value="1"/>
</dbReference>
<keyword evidence="2" id="KW-0479">Metal-binding</keyword>
<name>W4PI21_9BACE</name>
<feature type="binding site" evidence="2">
    <location>
        <position position="69"/>
    </location>
    <ligand>
        <name>Mg(2+)</name>
        <dbReference type="ChEBI" id="CHEBI:18420"/>
        <label>2</label>
    </ligand>
</feature>
<dbReference type="GO" id="GO:0009228">
    <property type="term" value="P:thiamine biosynthetic process"/>
    <property type="evidence" value="ECO:0007669"/>
    <property type="project" value="UniProtKB-KW"/>
</dbReference>
<organism evidence="4 5">
    <name type="scientific">Bacteroides pyogenes DSM 20611 = JCM 6294</name>
    <dbReference type="NCBI Taxonomy" id="1121100"/>
    <lineage>
        <taxon>Bacteria</taxon>
        <taxon>Pseudomonadati</taxon>
        <taxon>Bacteroidota</taxon>
        <taxon>Bacteroidia</taxon>
        <taxon>Bacteroidales</taxon>
        <taxon>Bacteroidaceae</taxon>
        <taxon>Bacteroides</taxon>
    </lineage>
</organism>
<dbReference type="InterPro" id="IPR016188">
    <property type="entry name" value="PurM-like_N"/>
</dbReference>
<dbReference type="Proteomes" id="UP000018842">
    <property type="component" value="Unassembled WGS sequence"/>
</dbReference>
<feature type="binding site" evidence="2">
    <location>
        <position position="220"/>
    </location>
    <ligand>
        <name>Mg(2+)</name>
        <dbReference type="ChEBI" id="CHEBI:18420"/>
        <label>3</label>
    </ligand>
</feature>
<dbReference type="EC" id="2.7.4.16" evidence="2"/>
<feature type="binding site" evidence="2">
    <location>
        <begin position="116"/>
        <end position="117"/>
    </location>
    <ligand>
        <name>ATP</name>
        <dbReference type="ChEBI" id="CHEBI:30616"/>
    </ligand>
</feature>
<dbReference type="GO" id="GO:0009030">
    <property type="term" value="F:thiamine-phosphate kinase activity"/>
    <property type="evidence" value="ECO:0007669"/>
    <property type="project" value="UniProtKB-UniRule"/>
</dbReference>
<evidence type="ECO:0000313" key="4">
    <source>
        <dbReference type="EMBL" id="GAE19441.1"/>
    </source>
</evidence>
<dbReference type="GO" id="GO:0009229">
    <property type="term" value="P:thiamine diphosphate biosynthetic process"/>
    <property type="evidence" value="ECO:0007669"/>
    <property type="project" value="UniProtKB-UniRule"/>
</dbReference>
<dbReference type="NCBIfam" id="TIGR01379">
    <property type="entry name" value="thiL"/>
    <property type="match status" value="1"/>
</dbReference>
<dbReference type="GO" id="GO:0000287">
    <property type="term" value="F:magnesium ion binding"/>
    <property type="evidence" value="ECO:0007669"/>
    <property type="project" value="UniProtKB-UniRule"/>
</dbReference>
<comment type="pathway">
    <text evidence="2">Cofactor biosynthesis; thiamine diphosphate biosynthesis; thiamine diphosphate from thiamine phosphate: step 1/1.</text>
</comment>
<keyword evidence="1 2" id="KW-0784">Thiamine biosynthesis</keyword>
<evidence type="ECO:0000256" key="2">
    <source>
        <dbReference type="HAMAP-Rule" id="MF_02128"/>
    </source>
</evidence>
<dbReference type="PANTHER" id="PTHR30270:SF0">
    <property type="entry name" value="THIAMINE-MONOPHOSPHATE KINASE"/>
    <property type="match status" value="1"/>
</dbReference>
<comment type="similarity">
    <text evidence="2">Belongs to the thiamine-monophosphate kinase family.</text>
</comment>
<keyword evidence="2 4" id="KW-0418">Kinase</keyword>
<feature type="binding site" evidence="2">
    <location>
        <position position="47"/>
    </location>
    <ligand>
        <name>substrate</name>
    </ligand>
</feature>
<feature type="binding site" evidence="2">
    <location>
        <position position="40"/>
    </location>
    <ligand>
        <name>Mg(2+)</name>
        <dbReference type="ChEBI" id="CHEBI:18420"/>
        <label>2</label>
    </ligand>
</feature>
<keyword evidence="2" id="KW-0808">Transferase</keyword>
<dbReference type="Gene3D" id="3.90.650.10">
    <property type="entry name" value="PurM-like C-terminal domain"/>
    <property type="match status" value="1"/>
</dbReference>
<dbReference type="InterPro" id="IPR006283">
    <property type="entry name" value="ThiL-like"/>
</dbReference>
<dbReference type="AlphaFoldDB" id="W4PI21"/>
<dbReference type="SUPFAM" id="SSF56042">
    <property type="entry name" value="PurM C-terminal domain-like"/>
    <property type="match status" value="1"/>
</dbReference>
<evidence type="ECO:0000259" key="3">
    <source>
        <dbReference type="Pfam" id="PF00586"/>
    </source>
</evidence>
<feature type="binding site" evidence="2">
    <location>
        <position position="117"/>
    </location>
    <ligand>
        <name>Mg(2+)</name>
        <dbReference type="ChEBI" id="CHEBI:18420"/>
        <label>1</label>
    </ligand>
</feature>
<dbReference type="Pfam" id="PF00586">
    <property type="entry name" value="AIRS"/>
    <property type="match status" value="1"/>
</dbReference>
<feature type="binding site" evidence="2">
    <location>
        <position position="223"/>
    </location>
    <ligand>
        <name>Mg(2+)</name>
        <dbReference type="ChEBI" id="CHEBI:18420"/>
        <label>5</label>
    </ligand>
</feature>
<dbReference type="UniPathway" id="UPA00060">
    <property type="reaction ID" value="UER00142"/>
</dbReference>
<feature type="binding site" evidence="2">
    <location>
        <position position="143"/>
    </location>
    <ligand>
        <name>ATP</name>
        <dbReference type="ChEBI" id="CHEBI:30616"/>
    </ligand>
</feature>
<feature type="binding site" evidence="2">
    <location>
        <position position="23"/>
    </location>
    <ligand>
        <name>Mg(2+)</name>
        <dbReference type="ChEBI" id="CHEBI:18420"/>
        <label>3</label>
    </ligand>
</feature>
<dbReference type="PIRSF" id="PIRSF005303">
    <property type="entry name" value="Thiam_monoph_kin"/>
    <property type="match status" value="1"/>
</dbReference>
<dbReference type="SUPFAM" id="SSF55326">
    <property type="entry name" value="PurM N-terminal domain-like"/>
    <property type="match status" value="1"/>
</dbReference>
<feature type="binding site" evidence="2">
    <location>
        <position position="99"/>
    </location>
    <ligand>
        <name>ATP</name>
        <dbReference type="ChEBI" id="CHEBI:30616"/>
    </ligand>
</feature>
<protein>
    <recommendedName>
        <fullName evidence="2">Thiamine-monophosphate kinase</fullName>
        <shortName evidence="2">TMP kinase</shortName>
        <shortName evidence="2">Thiamine-phosphate kinase</shortName>
        <ecNumber evidence="2">2.7.4.16</ecNumber>
    </recommendedName>
</protein>
<dbReference type="STRING" id="1121100.GCA_000428105_00910"/>